<evidence type="ECO:0000256" key="1">
    <source>
        <dbReference type="SAM" id="SignalP"/>
    </source>
</evidence>
<organism evidence="3 4">
    <name type="scientific">Solirubrobacter deserti</name>
    <dbReference type="NCBI Taxonomy" id="2282478"/>
    <lineage>
        <taxon>Bacteria</taxon>
        <taxon>Bacillati</taxon>
        <taxon>Actinomycetota</taxon>
        <taxon>Thermoleophilia</taxon>
        <taxon>Solirubrobacterales</taxon>
        <taxon>Solirubrobacteraceae</taxon>
        <taxon>Solirubrobacter</taxon>
    </lineage>
</organism>
<feature type="chain" id="PRO_5045996983" description="Bacterial Ig-like domain-containing protein" evidence="1">
    <location>
        <begin position="21"/>
        <end position="230"/>
    </location>
</feature>
<dbReference type="Proteomes" id="UP001147700">
    <property type="component" value="Unassembled WGS sequence"/>
</dbReference>
<name>A0ABT4RBQ7_9ACTN</name>
<sequence length="230" mass="24833">MRATLITVVVLLAAGMPAHAASVDVTWPDQRTYAPGDQIRVAVKAERAVRVAVVRTTAKGKVMAVVKRRTLERGALWTTLPRAGTYQVRVERRTRTLTVVAPDTPVSSPAAPPPSAPPVFPIDCMHATSPAVEVRLGAPTVRRGEQLPYTIVNTSDTCITGGASYALEHQRPDGTWAPAPWQLLFPMYAVMIPPGEKYAKTVRVPADAPLGTYRLIENAGFTEPTFEVVA</sequence>
<proteinExistence type="predicted"/>
<accession>A0ABT4RBQ7</accession>
<protein>
    <recommendedName>
        <fullName evidence="2">Bacterial Ig-like domain-containing protein</fullName>
    </recommendedName>
</protein>
<gene>
    <name evidence="3" type="ORF">OJ962_00530</name>
</gene>
<dbReference type="RefSeq" id="WP_202954748.1">
    <property type="nucleotide sequence ID" value="NZ_JAPCID010000001.1"/>
</dbReference>
<dbReference type="InterPro" id="IPR046878">
    <property type="entry name" value="Big_14"/>
</dbReference>
<evidence type="ECO:0000259" key="2">
    <source>
        <dbReference type="Pfam" id="PF20251"/>
    </source>
</evidence>
<comment type="caution">
    <text evidence="3">The sequence shown here is derived from an EMBL/GenBank/DDBJ whole genome shotgun (WGS) entry which is preliminary data.</text>
</comment>
<evidence type="ECO:0000313" key="4">
    <source>
        <dbReference type="Proteomes" id="UP001147700"/>
    </source>
</evidence>
<reference evidence="3" key="1">
    <citation type="submission" date="2022-10" db="EMBL/GenBank/DDBJ databases">
        <title>The WGS of Solirubrobacter sp. CPCC 204708.</title>
        <authorList>
            <person name="Jiang Z."/>
        </authorList>
    </citation>
    <scope>NUCLEOTIDE SEQUENCE</scope>
    <source>
        <strain evidence="3">CPCC 204708</strain>
    </source>
</reference>
<feature type="domain" description="Bacterial Ig-like" evidence="2">
    <location>
        <begin position="131"/>
        <end position="219"/>
    </location>
</feature>
<evidence type="ECO:0000313" key="3">
    <source>
        <dbReference type="EMBL" id="MDA0135964.1"/>
    </source>
</evidence>
<feature type="signal peptide" evidence="1">
    <location>
        <begin position="1"/>
        <end position="20"/>
    </location>
</feature>
<dbReference type="Pfam" id="PF20251">
    <property type="entry name" value="Big_14"/>
    <property type="match status" value="1"/>
</dbReference>
<dbReference type="EMBL" id="JAPCID010000001">
    <property type="protein sequence ID" value="MDA0135964.1"/>
    <property type="molecule type" value="Genomic_DNA"/>
</dbReference>
<keyword evidence="4" id="KW-1185">Reference proteome</keyword>
<keyword evidence="1" id="KW-0732">Signal</keyword>